<comment type="similarity">
    <text evidence="2">Belongs to the amidase family.</text>
</comment>
<dbReference type="PROSITE" id="PS00571">
    <property type="entry name" value="AMIDASES"/>
    <property type="match status" value="1"/>
</dbReference>
<protein>
    <recommendedName>
        <fullName evidence="3">amidase</fullName>
        <ecNumber evidence="3">3.5.1.4</ecNumber>
    </recommendedName>
</protein>
<proteinExistence type="inferred from homology"/>
<feature type="active site" description="Acyl-ester intermediate" evidence="5">
    <location>
        <position position="241"/>
    </location>
</feature>
<reference evidence="8 9" key="1">
    <citation type="submission" date="2023-08" db="EMBL/GenBank/DDBJ databases">
        <title>Black Yeasts Isolated from many extreme environments.</title>
        <authorList>
            <person name="Coleine C."/>
            <person name="Stajich J.E."/>
            <person name="Selbmann L."/>
        </authorList>
    </citation>
    <scope>NUCLEOTIDE SEQUENCE [LARGE SCALE GENOMIC DNA]</scope>
    <source>
        <strain evidence="8 9">CCFEE 5935</strain>
    </source>
</reference>
<evidence type="ECO:0000256" key="6">
    <source>
        <dbReference type="SAM" id="MobiDB-lite"/>
    </source>
</evidence>
<evidence type="ECO:0000256" key="4">
    <source>
        <dbReference type="ARBA" id="ARBA00022801"/>
    </source>
</evidence>
<feature type="active site" description="Charge relay system" evidence="5">
    <location>
        <position position="142"/>
    </location>
</feature>
<dbReference type="InterPro" id="IPR036928">
    <property type="entry name" value="AS_sf"/>
</dbReference>
<evidence type="ECO:0000256" key="1">
    <source>
        <dbReference type="ARBA" id="ARBA00001311"/>
    </source>
</evidence>
<dbReference type="InterPro" id="IPR023631">
    <property type="entry name" value="Amidase_dom"/>
</dbReference>
<dbReference type="GeneID" id="89931578"/>
<feature type="region of interest" description="Disordered" evidence="6">
    <location>
        <begin position="536"/>
        <end position="556"/>
    </location>
</feature>
<dbReference type="EMBL" id="JAVRRT010000021">
    <property type="protein sequence ID" value="KAK5164158.1"/>
    <property type="molecule type" value="Genomic_DNA"/>
</dbReference>
<keyword evidence="4" id="KW-0378">Hydrolase</keyword>
<evidence type="ECO:0000256" key="3">
    <source>
        <dbReference type="ARBA" id="ARBA00012922"/>
    </source>
</evidence>
<dbReference type="PANTHER" id="PTHR46072">
    <property type="entry name" value="AMIDASE-RELATED-RELATED"/>
    <property type="match status" value="1"/>
</dbReference>
<comment type="caution">
    <text evidence="8">The sequence shown here is derived from an EMBL/GenBank/DDBJ whole genome shotgun (WGS) entry which is preliminary data.</text>
</comment>
<dbReference type="SUPFAM" id="SSF75304">
    <property type="entry name" value="Amidase signature (AS) enzymes"/>
    <property type="match status" value="1"/>
</dbReference>
<evidence type="ECO:0000256" key="2">
    <source>
        <dbReference type="ARBA" id="ARBA00009199"/>
    </source>
</evidence>
<organism evidence="8 9">
    <name type="scientific">Saxophila tyrrhenica</name>
    <dbReference type="NCBI Taxonomy" id="1690608"/>
    <lineage>
        <taxon>Eukaryota</taxon>
        <taxon>Fungi</taxon>
        <taxon>Dikarya</taxon>
        <taxon>Ascomycota</taxon>
        <taxon>Pezizomycotina</taxon>
        <taxon>Dothideomycetes</taxon>
        <taxon>Dothideomycetidae</taxon>
        <taxon>Mycosphaerellales</taxon>
        <taxon>Extremaceae</taxon>
        <taxon>Saxophila</taxon>
    </lineage>
</organism>
<comment type="catalytic activity">
    <reaction evidence="1">
        <text>a monocarboxylic acid amide + H2O = a monocarboxylate + NH4(+)</text>
        <dbReference type="Rhea" id="RHEA:12020"/>
        <dbReference type="ChEBI" id="CHEBI:15377"/>
        <dbReference type="ChEBI" id="CHEBI:28938"/>
        <dbReference type="ChEBI" id="CHEBI:35757"/>
        <dbReference type="ChEBI" id="CHEBI:83628"/>
        <dbReference type="EC" id="3.5.1.4"/>
    </reaction>
</comment>
<feature type="active site" description="Charge relay system" evidence="5">
    <location>
        <position position="217"/>
    </location>
</feature>
<dbReference type="InterPro" id="IPR020556">
    <property type="entry name" value="Amidase_CS"/>
</dbReference>
<dbReference type="PIRSF" id="PIRSF001221">
    <property type="entry name" value="Amidase_fungi"/>
    <property type="match status" value="1"/>
</dbReference>
<dbReference type="RefSeq" id="XP_064654486.1">
    <property type="nucleotide sequence ID" value="XM_064807472.1"/>
</dbReference>
<keyword evidence="9" id="KW-1185">Reference proteome</keyword>
<dbReference type="EC" id="3.5.1.4" evidence="3"/>
<evidence type="ECO:0000313" key="8">
    <source>
        <dbReference type="EMBL" id="KAK5164158.1"/>
    </source>
</evidence>
<dbReference type="Proteomes" id="UP001337655">
    <property type="component" value="Unassembled WGS sequence"/>
</dbReference>
<feature type="domain" description="Amidase" evidence="7">
    <location>
        <begin position="86"/>
        <end position="491"/>
    </location>
</feature>
<accession>A0AAV9P0A0</accession>
<gene>
    <name evidence="8" type="ORF">LTR77_010249</name>
</gene>
<dbReference type="Gene3D" id="3.90.1300.10">
    <property type="entry name" value="Amidase signature (AS) domain"/>
    <property type="match status" value="1"/>
</dbReference>
<dbReference type="GO" id="GO:0004040">
    <property type="term" value="F:amidase activity"/>
    <property type="evidence" value="ECO:0007669"/>
    <property type="project" value="UniProtKB-EC"/>
</dbReference>
<feature type="compositionally biased region" description="Basic and acidic residues" evidence="6">
    <location>
        <begin position="536"/>
        <end position="550"/>
    </location>
</feature>
<evidence type="ECO:0000259" key="7">
    <source>
        <dbReference type="Pfam" id="PF01425"/>
    </source>
</evidence>
<evidence type="ECO:0000313" key="9">
    <source>
        <dbReference type="Proteomes" id="UP001337655"/>
    </source>
</evidence>
<sequence>MTPAVPVEGWEKAAADARQRVYDSIPAAWRLPAHLLEKASSSALKPSDCEGNDIGILSEKDISITTLLDVNELLTALAQGVWTALEVTTAICKRAAIAHQCTSCLTCFFPQEALDRAGELDRYLKTEGKVVGPLHGLPVSFKDLYGIKGKPSSIGLVSWLGNIVADDSLCAKATVEAGGILFAKTGTSQACLMVESINNIFGAIRNPHNPALSAGGSSGGEAALIAAKGSIVGFGTDGGGSIRFPAMFCGLWGLKCSKGRLPGKGLASTYDGSESVNAGLGPMSQSVSGLEVMLQTQLDAEPWLRDPGCIPMPWKEHEAVQNSRKLRVGIILDDGVVEPVAPVMRSMQTVMTKLAEAGHELIELPVQLTKDLHRRGTASAMKSNVQNGGRSVMKHIEASGEPVVPRTAVGSAQSLLTSEEIFANHMDRAKIAGEYAEIWQTFQLDAILAPAVAHPAPPHGQYISNSYATMYNMLDYVAGSIPVTTVQETDMPGSAWLQKEPYPRIEPVRFPYDLGDEEMKKLFTCRWNLRTIRGDDEGARRDYDSGKKSNESCLQI</sequence>
<dbReference type="AlphaFoldDB" id="A0AAV9P0A0"/>
<evidence type="ECO:0000256" key="5">
    <source>
        <dbReference type="PIRSR" id="PIRSR001221-1"/>
    </source>
</evidence>
<name>A0AAV9P0A0_9PEZI</name>
<dbReference type="Pfam" id="PF01425">
    <property type="entry name" value="Amidase"/>
    <property type="match status" value="1"/>
</dbReference>